<accession>A0A1I6TJK5</accession>
<gene>
    <name evidence="3" type="ORF">SAMN04488556_3166</name>
</gene>
<dbReference type="InterPro" id="IPR011051">
    <property type="entry name" value="RmlC_Cupin_sf"/>
</dbReference>
<evidence type="ECO:0000256" key="1">
    <source>
        <dbReference type="ARBA" id="ARBA00022723"/>
    </source>
</evidence>
<dbReference type="AlphaFoldDB" id="A0A1I6TJK5"/>
<dbReference type="Gene3D" id="2.60.120.10">
    <property type="entry name" value="Jelly Rolls"/>
    <property type="match status" value="1"/>
</dbReference>
<dbReference type="OrthoDB" id="192542at2157"/>
<name>A0A1I6TJK5_9EURY</name>
<dbReference type="RefSeq" id="WP_092905875.1">
    <property type="nucleotide sequence ID" value="NZ_FOZS01000003.1"/>
</dbReference>
<evidence type="ECO:0000259" key="2">
    <source>
        <dbReference type="Pfam" id="PF07883"/>
    </source>
</evidence>
<feature type="domain" description="Cupin type-2" evidence="2">
    <location>
        <begin position="38"/>
        <end position="100"/>
    </location>
</feature>
<sequence>MAYQIVDPDGVEPLTDRPVDARSLSDAAGLENVALRVYTAAPGQQLPLSYHYHDEQEEVFYVLEGTLHVETPEEEFAVESGTAFVAEPGSPHRAFNPESAASDLEVLALGAPAVDDAHSYEG</sequence>
<dbReference type="EMBL" id="FOZS01000003">
    <property type="protein sequence ID" value="SFS89354.1"/>
    <property type="molecule type" value="Genomic_DNA"/>
</dbReference>
<proteinExistence type="predicted"/>
<evidence type="ECO:0000313" key="4">
    <source>
        <dbReference type="Proteomes" id="UP000199199"/>
    </source>
</evidence>
<reference evidence="4" key="1">
    <citation type="submission" date="2016-10" db="EMBL/GenBank/DDBJ databases">
        <authorList>
            <person name="Varghese N."/>
            <person name="Submissions S."/>
        </authorList>
    </citation>
    <scope>NUCLEOTIDE SEQUENCE [LARGE SCALE GENOMIC DNA]</scope>
    <source>
        <strain evidence="4">DSM 22427</strain>
    </source>
</reference>
<dbReference type="PANTHER" id="PTHR35848">
    <property type="entry name" value="OXALATE-BINDING PROTEIN"/>
    <property type="match status" value="1"/>
</dbReference>
<dbReference type="InterPro" id="IPR014710">
    <property type="entry name" value="RmlC-like_jellyroll"/>
</dbReference>
<dbReference type="Proteomes" id="UP000199199">
    <property type="component" value="Unassembled WGS sequence"/>
</dbReference>
<evidence type="ECO:0000313" key="3">
    <source>
        <dbReference type="EMBL" id="SFS89354.1"/>
    </source>
</evidence>
<dbReference type="PANTHER" id="PTHR35848:SF9">
    <property type="entry name" value="SLL1358 PROTEIN"/>
    <property type="match status" value="1"/>
</dbReference>
<protein>
    <submittedName>
        <fullName evidence="3">Cupin domain-containing protein</fullName>
    </submittedName>
</protein>
<keyword evidence="1" id="KW-0479">Metal-binding</keyword>
<dbReference type="Pfam" id="PF07883">
    <property type="entry name" value="Cupin_2"/>
    <property type="match status" value="1"/>
</dbReference>
<dbReference type="InterPro" id="IPR013096">
    <property type="entry name" value="Cupin_2"/>
</dbReference>
<dbReference type="CDD" id="cd02208">
    <property type="entry name" value="cupin_RmlC-like"/>
    <property type="match status" value="1"/>
</dbReference>
<organism evidence="3 4">
    <name type="scientific">Halostagnicola kamekurae</name>
    <dbReference type="NCBI Taxonomy" id="619731"/>
    <lineage>
        <taxon>Archaea</taxon>
        <taxon>Methanobacteriati</taxon>
        <taxon>Methanobacteriota</taxon>
        <taxon>Stenosarchaea group</taxon>
        <taxon>Halobacteria</taxon>
        <taxon>Halobacteriales</taxon>
        <taxon>Natrialbaceae</taxon>
        <taxon>Halostagnicola</taxon>
    </lineage>
</organism>
<dbReference type="SUPFAM" id="SSF51182">
    <property type="entry name" value="RmlC-like cupins"/>
    <property type="match status" value="1"/>
</dbReference>
<dbReference type="GO" id="GO:0046872">
    <property type="term" value="F:metal ion binding"/>
    <property type="evidence" value="ECO:0007669"/>
    <property type="project" value="UniProtKB-KW"/>
</dbReference>
<dbReference type="InterPro" id="IPR051610">
    <property type="entry name" value="GPI/OXD"/>
</dbReference>
<keyword evidence="4" id="KW-1185">Reference proteome</keyword>